<evidence type="ECO:0000313" key="2">
    <source>
        <dbReference type="Proteomes" id="UP000264353"/>
    </source>
</evidence>
<gene>
    <name evidence="1" type="ORF">BRARA_I01955</name>
</gene>
<dbReference type="Proteomes" id="UP000264353">
    <property type="component" value="Chromosome A9"/>
</dbReference>
<organism evidence="1 2">
    <name type="scientific">Brassica campestris</name>
    <name type="common">Field mustard</name>
    <dbReference type="NCBI Taxonomy" id="3711"/>
    <lineage>
        <taxon>Eukaryota</taxon>
        <taxon>Viridiplantae</taxon>
        <taxon>Streptophyta</taxon>
        <taxon>Embryophyta</taxon>
        <taxon>Tracheophyta</taxon>
        <taxon>Spermatophyta</taxon>
        <taxon>Magnoliopsida</taxon>
        <taxon>eudicotyledons</taxon>
        <taxon>Gunneridae</taxon>
        <taxon>Pentapetalae</taxon>
        <taxon>rosids</taxon>
        <taxon>malvids</taxon>
        <taxon>Brassicales</taxon>
        <taxon>Brassicaceae</taxon>
        <taxon>Brassiceae</taxon>
        <taxon>Brassica</taxon>
    </lineage>
</organism>
<protein>
    <submittedName>
        <fullName evidence="1">Uncharacterized protein</fullName>
    </submittedName>
</protein>
<reference evidence="1 2" key="1">
    <citation type="submission" date="2018-06" db="EMBL/GenBank/DDBJ databases">
        <title>WGS assembly of Brassica rapa FPsc.</title>
        <authorList>
            <person name="Bowman J."/>
            <person name="Kohchi T."/>
            <person name="Yamato K."/>
            <person name="Jenkins J."/>
            <person name="Shu S."/>
            <person name="Ishizaki K."/>
            <person name="Yamaoka S."/>
            <person name="Nishihama R."/>
            <person name="Nakamura Y."/>
            <person name="Berger F."/>
            <person name="Adam C."/>
            <person name="Aki S."/>
            <person name="Althoff F."/>
            <person name="Araki T."/>
            <person name="Arteaga-Vazquez M."/>
            <person name="Balasubrmanian S."/>
            <person name="Bauer D."/>
            <person name="Boehm C."/>
            <person name="Briginshaw L."/>
            <person name="Caballero-Perez J."/>
            <person name="Catarino B."/>
            <person name="Chen F."/>
            <person name="Chiyoda S."/>
            <person name="Chovatia M."/>
            <person name="Davies K."/>
            <person name="Delmans M."/>
            <person name="Demura T."/>
            <person name="Dierschke T."/>
            <person name="Dolan L."/>
            <person name="Dorantes-Acosta A."/>
            <person name="Eklund D."/>
            <person name="Florent S."/>
            <person name="Flores-Sandoval E."/>
            <person name="Fujiyama A."/>
            <person name="Fukuzawa H."/>
            <person name="Galik B."/>
            <person name="Grimanelli D."/>
            <person name="Grimwood J."/>
            <person name="Grossniklaus U."/>
            <person name="Hamada T."/>
            <person name="Haseloff J."/>
            <person name="Hetherington A."/>
            <person name="Higo A."/>
            <person name="Hirakawa Y."/>
            <person name="Hundley H."/>
            <person name="Ikeda Y."/>
            <person name="Inoue K."/>
            <person name="Inoue S."/>
            <person name="Ishida S."/>
            <person name="Jia Q."/>
            <person name="Kakita M."/>
            <person name="Kanazawa T."/>
            <person name="Kawai Y."/>
            <person name="Kawashima T."/>
            <person name="Kennedy M."/>
            <person name="Kinose K."/>
            <person name="Kinoshita T."/>
            <person name="Kohara Y."/>
            <person name="Koide E."/>
            <person name="Komatsu K."/>
            <person name="Kopischke S."/>
            <person name="Kubo M."/>
            <person name="Kyozuka J."/>
            <person name="Lagercrantz U."/>
            <person name="Lin S."/>
            <person name="Lindquist E."/>
            <person name="Lipzen A."/>
            <person name="Lu C."/>
            <person name="Luna E."/>
            <person name="Martienssen R."/>
            <person name="Minamino N."/>
            <person name="Mizutani M."/>
            <person name="Mizutani M."/>
            <person name="Mochizuki N."/>
            <person name="Monte I."/>
            <person name="Mosher R."/>
            <person name="Nagasaki H."/>
            <person name="Nakagami H."/>
            <person name="Naramoto S."/>
            <person name="Nishitani K."/>
            <person name="Ohtani M."/>
            <person name="Okamoto T."/>
            <person name="Okumura M."/>
            <person name="Phillips J."/>
            <person name="Pollak B."/>
            <person name="Reinders A."/>
            <person name="Roevekamp M."/>
            <person name="Sano R."/>
            <person name="Sawa S."/>
            <person name="Schmid M."/>
            <person name="Shirakawa M."/>
            <person name="Solano R."/>
            <person name="Spunde A."/>
            <person name="Suetsugu N."/>
            <person name="Sugano S."/>
            <person name="Sugiyama A."/>
            <person name="Sun R."/>
            <person name="Suzuki Y."/>
            <person name="Takenaka M."/>
            <person name="Takezawa D."/>
            <person name="Tomogane H."/>
            <person name="Tsuzuki M."/>
            <person name="Ueda T."/>
            <person name="Umeda M."/>
            <person name="Ward J."/>
            <person name="Watanabe Y."/>
            <person name="Yazaki K."/>
            <person name="Yokoyama R."/>
            <person name="Yoshitake Y."/>
            <person name="Yotsui I."/>
            <person name="Zachgo S."/>
            <person name="Schmutz J."/>
        </authorList>
    </citation>
    <scope>NUCLEOTIDE SEQUENCE [LARGE SCALE GENOMIC DNA]</scope>
    <source>
        <strain evidence="2">cv. B-3</strain>
    </source>
</reference>
<dbReference type="EMBL" id="CM010636">
    <property type="protein sequence ID" value="RID45212.1"/>
    <property type="molecule type" value="Genomic_DNA"/>
</dbReference>
<dbReference type="AlphaFoldDB" id="A0A397XV26"/>
<sequence length="120" mass="13636">MDAGYSCHSTLSPHWSELRQRPNWPTPRLDHIHVEAKVSEGPFGARAPTSSTSITSWSGYMERGHKAALGLYLGQFYHFVGFRRLVNWAHSSKKLYKYILDLKVGLILFSPKILPCFGET</sequence>
<name>A0A397XV26_BRACM</name>
<evidence type="ECO:0000313" key="1">
    <source>
        <dbReference type="EMBL" id="RID45212.1"/>
    </source>
</evidence>
<proteinExistence type="predicted"/>
<accession>A0A397XV26</accession>